<organism evidence="4 5">
    <name type="scientific">Flagellimonas flava</name>
    <dbReference type="NCBI Taxonomy" id="570519"/>
    <lineage>
        <taxon>Bacteria</taxon>
        <taxon>Pseudomonadati</taxon>
        <taxon>Bacteroidota</taxon>
        <taxon>Flavobacteriia</taxon>
        <taxon>Flavobacteriales</taxon>
        <taxon>Flavobacteriaceae</taxon>
        <taxon>Flagellimonas</taxon>
    </lineage>
</organism>
<dbReference type="STRING" id="570519.SAMN04488116_0089"/>
<dbReference type="PANTHER" id="PTHR43877">
    <property type="entry name" value="AMINOALKYLPHOSPHONATE N-ACETYLTRANSFERASE-RELATED-RELATED"/>
    <property type="match status" value="1"/>
</dbReference>
<dbReference type="PROSITE" id="PS51186">
    <property type="entry name" value="GNAT"/>
    <property type="match status" value="1"/>
</dbReference>
<dbReference type="GO" id="GO:0005840">
    <property type="term" value="C:ribosome"/>
    <property type="evidence" value="ECO:0007669"/>
    <property type="project" value="UniProtKB-KW"/>
</dbReference>
<dbReference type="CDD" id="cd04301">
    <property type="entry name" value="NAT_SF"/>
    <property type="match status" value="1"/>
</dbReference>
<dbReference type="GO" id="GO:0016747">
    <property type="term" value="F:acyltransferase activity, transferring groups other than amino-acyl groups"/>
    <property type="evidence" value="ECO:0007669"/>
    <property type="project" value="InterPro"/>
</dbReference>
<keyword evidence="4" id="KW-0687">Ribonucleoprotein</keyword>
<dbReference type="PANTHER" id="PTHR43877:SF2">
    <property type="entry name" value="AMINOALKYLPHOSPHONATE N-ACETYLTRANSFERASE-RELATED"/>
    <property type="match status" value="1"/>
</dbReference>
<proteinExistence type="predicted"/>
<gene>
    <name evidence="4" type="ORF">SAMN04488116_0089</name>
</gene>
<reference evidence="5" key="1">
    <citation type="submission" date="2016-11" db="EMBL/GenBank/DDBJ databases">
        <authorList>
            <person name="Varghese N."/>
            <person name="Submissions S."/>
        </authorList>
    </citation>
    <scope>NUCLEOTIDE SEQUENCE [LARGE SCALE GENOMIC DNA]</scope>
    <source>
        <strain evidence="5">DSM 22638</strain>
    </source>
</reference>
<dbReference type="Proteomes" id="UP000184532">
    <property type="component" value="Unassembled WGS sequence"/>
</dbReference>
<protein>
    <submittedName>
        <fullName evidence="4">Ribosomal protein S18 acetylase RimI</fullName>
    </submittedName>
</protein>
<evidence type="ECO:0000259" key="3">
    <source>
        <dbReference type="PROSITE" id="PS51186"/>
    </source>
</evidence>
<feature type="domain" description="N-acetyltransferase" evidence="3">
    <location>
        <begin position="19"/>
        <end position="167"/>
    </location>
</feature>
<dbReference type="Pfam" id="PF00583">
    <property type="entry name" value="Acetyltransf_1"/>
    <property type="match status" value="1"/>
</dbReference>
<sequence>MEIVLEPLVQSTISTYVSVGTQSYKEHYLHLWENQDPAPYISRSFTQQVVKEDMANPNLRHFLVRTGECVAGIVKLVLDSPLDEHSSKQSLLAQKIYLLKAYSGQGLGKKVLTQIEAYAKALGKEILWLDTMQKGSPIQFYLKNGFKIKKESELTLPHAVPEEKPMWVLTKQL</sequence>
<dbReference type="EMBL" id="FQWL01000001">
    <property type="protein sequence ID" value="SHG17464.1"/>
    <property type="molecule type" value="Genomic_DNA"/>
</dbReference>
<keyword evidence="1" id="KW-0808">Transferase</keyword>
<dbReference type="InterPro" id="IPR016181">
    <property type="entry name" value="Acyl_CoA_acyltransferase"/>
</dbReference>
<keyword evidence="5" id="KW-1185">Reference proteome</keyword>
<dbReference type="InterPro" id="IPR000182">
    <property type="entry name" value="GNAT_dom"/>
</dbReference>
<dbReference type="SUPFAM" id="SSF55729">
    <property type="entry name" value="Acyl-CoA N-acyltransferases (Nat)"/>
    <property type="match status" value="1"/>
</dbReference>
<dbReference type="AlphaFoldDB" id="A0A1M5HND3"/>
<keyword evidence="4" id="KW-0689">Ribosomal protein</keyword>
<dbReference type="Gene3D" id="3.40.630.30">
    <property type="match status" value="1"/>
</dbReference>
<dbReference type="RefSeq" id="WP_073175958.1">
    <property type="nucleotide sequence ID" value="NZ_FQWL01000001.1"/>
</dbReference>
<keyword evidence="2" id="KW-0012">Acyltransferase</keyword>
<dbReference type="OrthoDB" id="9800604at2"/>
<evidence type="ECO:0000313" key="5">
    <source>
        <dbReference type="Proteomes" id="UP000184532"/>
    </source>
</evidence>
<evidence type="ECO:0000256" key="2">
    <source>
        <dbReference type="ARBA" id="ARBA00023315"/>
    </source>
</evidence>
<dbReference type="InterPro" id="IPR050832">
    <property type="entry name" value="Bact_Acetyltransf"/>
</dbReference>
<name>A0A1M5HND3_9FLAO</name>
<evidence type="ECO:0000256" key="1">
    <source>
        <dbReference type="ARBA" id="ARBA00022679"/>
    </source>
</evidence>
<evidence type="ECO:0000313" key="4">
    <source>
        <dbReference type="EMBL" id="SHG17464.1"/>
    </source>
</evidence>
<accession>A0A1M5HND3</accession>